<evidence type="ECO:0000256" key="3">
    <source>
        <dbReference type="ARBA" id="ARBA00022475"/>
    </source>
</evidence>
<dbReference type="RefSeq" id="WP_147498870.1">
    <property type="nucleotide sequence ID" value="NZ_VOAV01000018.1"/>
</dbReference>
<gene>
    <name evidence="8" type="ORF">XK09_03990</name>
</gene>
<comment type="subcellular location">
    <subcellularLocation>
        <location evidence="1">Cell membrane</location>
        <topology evidence="1">Single-pass membrane protein</topology>
    </subcellularLocation>
</comment>
<evidence type="ECO:0000256" key="7">
    <source>
        <dbReference type="SAM" id="Phobius"/>
    </source>
</evidence>
<dbReference type="InterPro" id="IPR042217">
    <property type="entry name" value="T4SS_VirB10/TrbI"/>
</dbReference>
<feature type="transmembrane region" description="Helical" evidence="7">
    <location>
        <begin position="26"/>
        <end position="47"/>
    </location>
</feature>
<accession>A0ABY3G9H7</accession>
<keyword evidence="3" id="KW-1003">Cell membrane</keyword>
<reference evidence="8 9" key="1">
    <citation type="submission" date="2019-07" db="EMBL/GenBank/DDBJ databases">
        <title>Rapid identification of Enteric Bacteria from Whole Genome Sequences (WGS) using Average Nucleotide Identity (ANI).</title>
        <authorList>
            <person name="Lane C."/>
        </authorList>
    </citation>
    <scope>NUCLEOTIDE SEQUENCE [LARGE SCALE GENOMIC DNA]</scope>
    <source>
        <strain evidence="8 9">2013D-9588</strain>
    </source>
</reference>
<sequence length="410" mass="45637">MSDNQNNEILQDDSDIKDEKIGKNKVMVLGVAIFALFLVGIVLWTTFSTKKQPIEAKSTQMNFDRKDLKNKDFSSSNEEIDISEAKNEVAENIIAPAENSRFHNKPIVANKPEVYKSSSLLILNNSDNIDTTNVVKAKEGSSGLNMDDPCVVYDEGQKKFRKLGEDECKYRLSKGITSKYMSKAEVTDDIYQTGVYKPTRAIKNDFNPSLTLPEGTYIGCSLNTKIVSMISGQINCTISNNVYSQDGKVLLIEKGSKMSGGFKSGELNDGMNRIFVVWNNIRTTQNIDIPISSGATDELGGAGIEGWVDYHYFKRFGSAILISVIDDAMGALVDRYVRKTHENPNSMVANSSDDATAQTRETAKEIASKVLDQFANIKPTLYRNHGDIVGVYVNRDIDFSNVYELEWSQK</sequence>
<evidence type="ECO:0000256" key="1">
    <source>
        <dbReference type="ARBA" id="ARBA00004162"/>
    </source>
</evidence>
<evidence type="ECO:0000256" key="4">
    <source>
        <dbReference type="ARBA" id="ARBA00022692"/>
    </source>
</evidence>
<dbReference type="NCBIfam" id="NF038091">
    <property type="entry name" value="T4SS_VirB10"/>
    <property type="match status" value="1"/>
</dbReference>
<dbReference type="InterPro" id="IPR047695">
    <property type="entry name" value="T4SS_VirB10/PtlG"/>
</dbReference>
<evidence type="ECO:0000256" key="2">
    <source>
        <dbReference type="ARBA" id="ARBA00010265"/>
    </source>
</evidence>
<dbReference type="CDD" id="cd16429">
    <property type="entry name" value="VirB10"/>
    <property type="match status" value="1"/>
</dbReference>
<keyword evidence="4 7" id="KW-0812">Transmembrane</keyword>
<comment type="caution">
    <text evidence="8">The sequence shown here is derived from an EMBL/GenBank/DDBJ whole genome shotgun (WGS) entry which is preliminary data.</text>
</comment>
<evidence type="ECO:0000313" key="8">
    <source>
        <dbReference type="EMBL" id="TWO29136.1"/>
    </source>
</evidence>
<dbReference type="Pfam" id="PF03743">
    <property type="entry name" value="TrbI"/>
    <property type="match status" value="1"/>
</dbReference>
<proteinExistence type="inferred from homology"/>
<evidence type="ECO:0000256" key="6">
    <source>
        <dbReference type="ARBA" id="ARBA00023136"/>
    </source>
</evidence>
<keyword evidence="5 7" id="KW-1133">Transmembrane helix</keyword>
<dbReference type="EMBL" id="VOAV01000018">
    <property type="protein sequence ID" value="TWO29136.1"/>
    <property type="molecule type" value="Genomic_DNA"/>
</dbReference>
<keyword evidence="6 7" id="KW-0472">Membrane</keyword>
<dbReference type="Gene3D" id="2.40.128.260">
    <property type="entry name" value="Type IV secretion system, VirB10/TraB/TrbI"/>
    <property type="match status" value="2"/>
</dbReference>
<evidence type="ECO:0000256" key="5">
    <source>
        <dbReference type="ARBA" id="ARBA00022989"/>
    </source>
</evidence>
<keyword evidence="9" id="KW-1185">Reference proteome</keyword>
<comment type="similarity">
    <text evidence="2">Belongs to the TrbI/VirB10 family.</text>
</comment>
<name>A0ABY3G9H7_9BACT</name>
<protein>
    <submittedName>
        <fullName evidence="8">TrbI/VirB10 family protein</fullName>
    </submittedName>
</protein>
<dbReference type="Proteomes" id="UP000321599">
    <property type="component" value="Unassembled WGS sequence"/>
</dbReference>
<evidence type="ECO:0000313" key="9">
    <source>
        <dbReference type="Proteomes" id="UP000321599"/>
    </source>
</evidence>
<organism evidence="8 9">
    <name type="scientific">Campylobacter lanienae</name>
    <dbReference type="NCBI Taxonomy" id="75658"/>
    <lineage>
        <taxon>Bacteria</taxon>
        <taxon>Pseudomonadati</taxon>
        <taxon>Campylobacterota</taxon>
        <taxon>Epsilonproteobacteria</taxon>
        <taxon>Campylobacterales</taxon>
        <taxon>Campylobacteraceae</taxon>
        <taxon>Campylobacter</taxon>
    </lineage>
</organism>
<dbReference type="InterPro" id="IPR005498">
    <property type="entry name" value="T4SS_VirB10/TraB/TrbI"/>
</dbReference>